<dbReference type="Gene3D" id="1.10.10.10">
    <property type="entry name" value="Winged helix-like DNA-binding domain superfamily/Winged helix DNA-binding domain"/>
    <property type="match status" value="1"/>
</dbReference>
<dbReference type="InterPro" id="IPR036388">
    <property type="entry name" value="WH-like_DNA-bd_sf"/>
</dbReference>
<dbReference type="SUPFAM" id="SSF46785">
    <property type="entry name" value="Winged helix' DNA-binding domain"/>
    <property type="match status" value="1"/>
</dbReference>
<dbReference type="PANTHER" id="PTHR33164:SF43">
    <property type="entry name" value="HTH-TYPE TRANSCRIPTIONAL REPRESSOR YETL"/>
    <property type="match status" value="1"/>
</dbReference>
<dbReference type="RefSeq" id="WP_285573628.1">
    <property type="nucleotide sequence ID" value="NZ_BSTK01000005.1"/>
</dbReference>
<evidence type="ECO:0000313" key="3">
    <source>
        <dbReference type="Proteomes" id="UP001165074"/>
    </source>
</evidence>
<comment type="caution">
    <text evidence="2">The sequence shown here is derived from an EMBL/GenBank/DDBJ whole genome shotgun (WGS) entry which is preliminary data.</text>
</comment>
<dbReference type="SMART" id="SM00347">
    <property type="entry name" value="HTH_MARR"/>
    <property type="match status" value="1"/>
</dbReference>
<dbReference type="GO" id="GO:0006950">
    <property type="term" value="P:response to stress"/>
    <property type="evidence" value="ECO:0007669"/>
    <property type="project" value="TreeGrafter"/>
</dbReference>
<name>A0A9W6S2L5_9ACTN</name>
<evidence type="ECO:0000313" key="2">
    <source>
        <dbReference type="EMBL" id="GLY86101.1"/>
    </source>
</evidence>
<gene>
    <name evidence="2" type="ORF">Airi02_040300</name>
</gene>
<accession>A0A9W6S2L5</accession>
<dbReference type="PRINTS" id="PR00598">
    <property type="entry name" value="HTHMARR"/>
</dbReference>
<dbReference type="EMBL" id="BSTK01000005">
    <property type="protein sequence ID" value="GLY86101.1"/>
    <property type="molecule type" value="Genomic_DNA"/>
</dbReference>
<reference evidence="2" key="1">
    <citation type="submission" date="2023-03" db="EMBL/GenBank/DDBJ databases">
        <title>Actinoallomurus iriomotensis NBRC 103684.</title>
        <authorList>
            <person name="Ichikawa N."/>
            <person name="Sato H."/>
            <person name="Tonouchi N."/>
        </authorList>
    </citation>
    <scope>NUCLEOTIDE SEQUENCE</scope>
    <source>
        <strain evidence="2">NBRC 103684</strain>
    </source>
</reference>
<dbReference type="GO" id="GO:0003700">
    <property type="term" value="F:DNA-binding transcription factor activity"/>
    <property type="evidence" value="ECO:0007669"/>
    <property type="project" value="InterPro"/>
</dbReference>
<dbReference type="PANTHER" id="PTHR33164">
    <property type="entry name" value="TRANSCRIPTIONAL REGULATOR, MARR FAMILY"/>
    <property type="match status" value="1"/>
</dbReference>
<dbReference type="Pfam" id="PF12802">
    <property type="entry name" value="MarR_2"/>
    <property type="match status" value="1"/>
</dbReference>
<evidence type="ECO:0000259" key="1">
    <source>
        <dbReference type="PROSITE" id="PS50995"/>
    </source>
</evidence>
<dbReference type="AlphaFoldDB" id="A0A9W6S2L5"/>
<protein>
    <submittedName>
        <fullName evidence="2">MarR family transcriptional regulator</fullName>
    </submittedName>
</protein>
<organism evidence="2 3">
    <name type="scientific">Actinoallomurus iriomotensis</name>
    <dbReference type="NCBI Taxonomy" id="478107"/>
    <lineage>
        <taxon>Bacteria</taxon>
        <taxon>Bacillati</taxon>
        <taxon>Actinomycetota</taxon>
        <taxon>Actinomycetes</taxon>
        <taxon>Streptosporangiales</taxon>
        <taxon>Thermomonosporaceae</taxon>
        <taxon>Actinoallomurus</taxon>
    </lineage>
</organism>
<keyword evidence="3" id="KW-1185">Reference proteome</keyword>
<dbReference type="PROSITE" id="PS50995">
    <property type="entry name" value="HTH_MARR_2"/>
    <property type="match status" value="1"/>
</dbReference>
<dbReference type="InterPro" id="IPR039422">
    <property type="entry name" value="MarR/SlyA-like"/>
</dbReference>
<dbReference type="InterPro" id="IPR000835">
    <property type="entry name" value="HTH_MarR-typ"/>
</dbReference>
<feature type="domain" description="HTH marR-type" evidence="1">
    <location>
        <begin position="16"/>
        <end position="148"/>
    </location>
</feature>
<proteinExistence type="predicted"/>
<dbReference type="InterPro" id="IPR036390">
    <property type="entry name" value="WH_DNA-bd_sf"/>
</dbReference>
<sequence>MPSTEDTDAVPGPHLTSRLGYLLKRSMQQLSALTTQALEPFGFDDRRLAVLLLLADSAPLSQQQAAERLGIDRSTMVLHLDALAAQGLVTRHPDPADRRRNVVLLTDVGRDTVKEAVAACEEAERALLAPVDEPSRIHLRETLSAVERHARSHHASA</sequence>
<dbReference type="Proteomes" id="UP001165074">
    <property type="component" value="Unassembled WGS sequence"/>
</dbReference>